<accession>A0A0F9V2X8</accession>
<dbReference type="EMBL" id="LAZR01000701">
    <property type="protein sequence ID" value="KKN60253.1"/>
    <property type="molecule type" value="Genomic_DNA"/>
</dbReference>
<evidence type="ECO:0000313" key="4">
    <source>
        <dbReference type="EMBL" id="KKN60253.1"/>
    </source>
</evidence>
<name>A0A0F9V2X8_9ZZZZ</name>
<evidence type="ECO:0000259" key="3">
    <source>
        <dbReference type="PROSITE" id="PS51462"/>
    </source>
</evidence>
<dbReference type="Gene3D" id="3.90.79.10">
    <property type="entry name" value="Nucleoside Triphosphate Pyrophosphohydrolase"/>
    <property type="match status" value="1"/>
</dbReference>
<proteinExistence type="predicted"/>
<keyword evidence="2" id="KW-0378">Hydrolase</keyword>
<feature type="domain" description="Nudix hydrolase" evidence="3">
    <location>
        <begin position="2"/>
        <end position="128"/>
    </location>
</feature>
<dbReference type="SUPFAM" id="SSF55811">
    <property type="entry name" value="Nudix"/>
    <property type="match status" value="1"/>
</dbReference>
<dbReference type="PROSITE" id="PS51462">
    <property type="entry name" value="NUDIX"/>
    <property type="match status" value="1"/>
</dbReference>
<dbReference type="AlphaFoldDB" id="A0A0F9V2X8"/>
<dbReference type="GO" id="GO:0016787">
    <property type="term" value="F:hydrolase activity"/>
    <property type="evidence" value="ECO:0007669"/>
    <property type="project" value="UniProtKB-KW"/>
</dbReference>
<reference evidence="4" key="1">
    <citation type="journal article" date="2015" name="Nature">
        <title>Complex archaea that bridge the gap between prokaryotes and eukaryotes.</title>
        <authorList>
            <person name="Spang A."/>
            <person name="Saw J.H."/>
            <person name="Jorgensen S.L."/>
            <person name="Zaremba-Niedzwiedzka K."/>
            <person name="Martijn J."/>
            <person name="Lind A.E."/>
            <person name="van Eijk R."/>
            <person name="Schleper C."/>
            <person name="Guy L."/>
            <person name="Ettema T.J."/>
        </authorList>
    </citation>
    <scope>NUCLEOTIDE SEQUENCE</scope>
</reference>
<evidence type="ECO:0000256" key="2">
    <source>
        <dbReference type="ARBA" id="ARBA00022801"/>
    </source>
</evidence>
<dbReference type="InterPro" id="IPR000086">
    <property type="entry name" value="NUDIX_hydrolase_dom"/>
</dbReference>
<dbReference type="InterPro" id="IPR015797">
    <property type="entry name" value="NUDIX_hydrolase-like_dom_sf"/>
</dbReference>
<dbReference type="Pfam" id="PF00293">
    <property type="entry name" value="NUDIX"/>
    <property type="match status" value="1"/>
</dbReference>
<dbReference type="InterPro" id="IPR020476">
    <property type="entry name" value="Nudix_hydrolase"/>
</dbReference>
<dbReference type="PANTHER" id="PTHR43046:SF14">
    <property type="entry name" value="MUTT_NUDIX FAMILY PROTEIN"/>
    <property type="match status" value="1"/>
</dbReference>
<dbReference type="PRINTS" id="PR00502">
    <property type="entry name" value="NUDIXFAMILY"/>
</dbReference>
<dbReference type="PANTHER" id="PTHR43046">
    <property type="entry name" value="GDP-MANNOSE MANNOSYL HYDROLASE"/>
    <property type="match status" value="1"/>
</dbReference>
<gene>
    <name evidence="4" type="ORF">LCGC14_0533760</name>
</gene>
<evidence type="ECO:0000256" key="1">
    <source>
        <dbReference type="ARBA" id="ARBA00001946"/>
    </source>
</evidence>
<sequence length="145" mass="16805">MSIRIRVCAFLSRDDEVLLVKHEKESREYWLLPGGGVEQGEDLHQAIIRELKEETSLDVKPRQLLFVGESISPEDRHVLHVCFKCDQIGGDLKVHKDERLKDALFFDKSELAKLTIYPNITSNLIEFLTDENKTKNAEYLGNLWH</sequence>
<organism evidence="4">
    <name type="scientific">marine sediment metagenome</name>
    <dbReference type="NCBI Taxonomy" id="412755"/>
    <lineage>
        <taxon>unclassified sequences</taxon>
        <taxon>metagenomes</taxon>
        <taxon>ecological metagenomes</taxon>
    </lineage>
</organism>
<comment type="caution">
    <text evidence="4">The sequence shown here is derived from an EMBL/GenBank/DDBJ whole genome shotgun (WGS) entry which is preliminary data.</text>
</comment>
<comment type="cofactor">
    <cofactor evidence="1">
        <name>Mg(2+)</name>
        <dbReference type="ChEBI" id="CHEBI:18420"/>
    </cofactor>
</comment>
<protein>
    <recommendedName>
        <fullName evidence="3">Nudix hydrolase domain-containing protein</fullName>
    </recommendedName>
</protein>